<comment type="caution">
    <text evidence="4">The sequence shown here is derived from an EMBL/GenBank/DDBJ whole genome shotgun (WGS) entry which is preliminary data.</text>
</comment>
<dbReference type="SUPFAM" id="SSF47413">
    <property type="entry name" value="lambda repressor-like DNA-binding domains"/>
    <property type="match status" value="1"/>
</dbReference>
<dbReference type="PROSITE" id="PS50943">
    <property type="entry name" value="HTH_CROC1"/>
    <property type="match status" value="1"/>
</dbReference>
<evidence type="ECO:0000313" key="5">
    <source>
        <dbReference type="Proteomes" id="UP000283666"/>
    </source>
</evidence>
<dbReference type="CDD" id="cd00093">
    <property type="entry name" value="HTH_XRE"/>
    <property type="match status" value="1"/>
</dbReference>
<dbReference type="Pfam" id="PF00717">
    <property type="entry name" value="Peptidase_S24"/>
    <property type="match status" value="1"/>
</dbReference>
<dbReference type="Gene3D" id="2.10.109.10">
    <property type="entry name" value="Umud Fragment, subunit A"/>
    <property type="match status" value="1"/>
</dbReference>
<dbReference type="InterPro" id="IPR015927">
    <property type="entry name" value="Peptidase_S24_S26A/B/C"/>
</dbReference>
<dbReference type="InterPro" id="IPR039418">
    <property type="entry name" value="LexA-like"/>
</dbReference>
<dbReference type="EMBL" id="NWZY01000007">
    <property type="protein sequence ID" value="RQK79887.1"/>
    <property type="molecule type" value="Genomic_DNA"/>
</dbReference>
<dbReference type="SUPFAM" id="SSF51306">
    <property type="entry name" value="LexA/Signal peptidase"/>
    <property type="match status" value="1"/>
</dbReference>
<dbReference type="RefSeq" id="WP_079889436.1">
    <property type="nucleotide sequence ID" value="NZ_CP015886.1"/>
</dbReference>
<sequence>MIETLGQRIKERRKALKLTQMDLSRRMQGVSHAAISQWENDTTKPNAENLLDLSTILNCEFGWLLRGSPNSNKSLSVIPYSPIDEMKLPIYDWQSLDKLKECDTTQLVDLTREYIMADFKKSKNAFGLKIKDDSMSPEFKIGDVIIIDPDVEPQAGEFVIAKYGDEFIFRKFKLDNDNSMESNNFILIPLNDDYGRLHSINVDLLIIGTMVEHRIYRRKR</sequence>
<dbReference type="AlphaFoldDB" id="A0A425B3Z9"/>
<evidence type="ECO:0000256" key="1">
    <source>
        <dbReference type="ARBA" id="ARBA00023015"/>
    </source>
</evidence>
<proteinExistence type="predicted"/>
<dbReference type="InterPro" id="IPR001387">
    <property type="entry name" value="Cro/C1-type_HTH"/>
</dbReference>
<accession>A0A425B3Z9</accession>
<keyword evidence="3" id="KW-0804">Transcription</keyword>
<dbReference type="GO" id="GO:0003677">
    <property type="term" value="F:DNA binding"/>
    <property type="evidence" value="ECO:0007669"/>
    <property type="project" value="UniProtKB-KW"/>
</dbReference>
<keyword evidence="1" id="KW-0805">Transcription regulation</keyword>
<dbReference type="PANTHER" id="PTHR40661">
    <property type="match status" value="1"/>
</dbReference>
<name>A0A425B3Z9_NEIME</name>
<dbReference type="SMART" id="SM00530">
    <property type="entry name" value="HTH_XRE"/>
    <property type="match status" value="1"/>
</dbReference>
<dbReference type="Gene3D" id="1.10.260.40">
    <property type="entry name" value="lambda repressor-like DNA-binding domains"/>
    <property type="match status" value="1"/>
</dbReference>
<organism evidence="4 5">
    <name type="scientific">Neisseria meningitidis</name>
    <dbReference type="NCBI Taxonomy" id="487"/>
    <lineage>
        <taxon>Bacteria</taxon>
        <taxon>Pseudomonadati</taxon>
        <taxon>Pseudomonadota</taxon>
        <taxon>Betaproteobacteria</taxon>
        <taxon>Neisseriales</taxon>
        <taxon>Neisseriaceae</taxon>
        <taxon>Neisseria</taxon>
    </lineage>
</organism>
<dbReference type="CDD" id="cd06529">
    <property type="entry name" value="S24_LexA-like"/>
    <property type="match status" value="1"/>
</dbReference>
<gene>
    <name evidence="4" type="ORF">COH52_03830</name>
</gene>
<dbReference type="Pfam" id="PF01381">
    <property type="entry name" value="HTH_3"/>
    <property type="match status" value="1"/>
</dbReference>
<dbReference type="Proteomes" id="UP000283666">
    <property type="component" value="Unassembled WGS sequence"/>
</dbReference>
<dbReference type="InterPro" id="IPR010982">
    <property type="entry name" value="Lambda_DNA-bd_dom_sf"/>
</dbReference>
<dbReference type="PANTHER" id="PTHR40661:SF3">
    <property type="entry name" value="FELS-1 PROPHAGE TRANSCRIPTIONAL REGULATOR"/>
    <property type="match status" value="1"/>
</dbReference>
<dbReference type="InterPro" id="IPR036286">
    <property type="entry name" value="LexA/Signal_pep-like_sf"/>
</dbReference>
<evidence type="ECO:0000313" key="4">
    <source>
        <dbReference type="EMBL" id="RQK79887.1"/>
    </source>
</evidence>
<reference evidence="4 5" key="1">
    <citation type="submission" date="2017-09" db="EMBL/GenBank/DDBJ databases">
        <title>Phenotypic and genotypic characterization of Colombian isolates of Neisseria meningitidis recovered from invasive disease.</title>
        <authorList>
            <person name="Duarte C."/>
            <person name="Gabastou J.M."/>
            <person name="Moreno J."/>
        </authorList>
    </citation>
    <scope>NUCLEOTIDE SEQUENCE [LARGE SCALE GENOMIC DNA]</scope>
    <source>
        <strain evidence="4 5">INS-Nm1012</strain>
    </source>
</reference>
<keyword evidence="2 4" id="KW-0238">DNA-binding</keyword>
<evidence type="ECO:0000256" key="3">
    <source>
        <dbReference type="ARBA" id="ARBA00023163"/>
    </source>
</evidence>
<protein>
    <submittedName>
        <fullName evidence="4">DNA-binding protein</fullName>
    </submittedName>
</protein>
<evidence type="ECO:0000256" key="2">
    <source>
        <dbReference type="ARBA" id="ARBA00023125"/>
    </source>
</evidence>